<sequence>MAKPQDDTSGQDPVAVTPPVPITSAVKFRDTLYTSRTVILPDGRTLPVAKSLVSVEAGDDIALKYLKAHPEYEQLKE</sequence>
<dbReference type="Proteomes" id="UP000501669">
    <property type="component" value="Chromosome"/>
</dbReference>
<dbReference type="EMBL" id="CP027561">
    <property type="protein sequence ID" value="QJP96563.1"/>
    <property type="molecule type" value="Genomic_DNA"/>
</dbReference>
<name>A0A7Z3C6Q8_PSEFL</name>
<dbReference type="AlphaFoldDB" id="A0A7Z3C6Q8"/>
<organism evidence="1 2">
    <name type="scientific">Pseudomonas fluorescens</name>
    <dbReference type="NCBI Taxonomy" id="294"/>
    <lineage>
        <taxon>Bacteria</taxon>
        <taxon>Pseudomonadati</taxon>
        <taxon>Pseudomonadota</taxon>
        <taxon>Gammaproteobacteria</taxon>
        <taxon>Pseudomonadales</taxon>
        <taxon>Pseudomonadaceae</taxon>
        <taxon>Pseudomonas</taxon>
    </lineage>
</organism>
<reference evidence="1 2" key="1">
    <citation type="submission" date="2018-03" db="EMBL/GenBank/DDBJ databases">
        <title>Complete genome sequence of Pseudomonas fluorescens sp. G7.</title>
        <authorList>
            <person name="Gao C.-H."/>
            <person name="Li Z."/>
            <person name="Cai P."/>
        </authorList>
    </citation>
    <scope>NUCLEOTIDE SEQUENCE [LARGE SCALE GENOMIC DNA]</scope>
    <source>
        <strain evidence="1 2">G7</strain>
    </source>
</reference>
<accession>A0A7Z3C6Q8</accession>
<protein>
    <submittedName>
        <fullName evidence="1">Uncharacterized protein</fullName>
    </submittedName>
</protein>
<evidence type="ECO:0000313" key="2">
    <source>
        <dbReference type="Proteomes" id="UP000501669"/>
    </source>
</evidence>
<evidence type="ECO:0000313" key="1">
    <source>
        <dbReference type="EMBL" id="QJP96563.1"/>
    </source>
</evidence>
<dbReference type="RefSeq" id="WP_169428215.1">
    <property type="nucleotide sequence ID" value="NZ_CP027561.1"/>
</dbReference>
<proteinExistence type="predicted"/>
<gene>
    <name evidence="1" type="ORF">C6Y56_19030</name>
</gene>